<sequence length="358" mass="40394">MGNRSSRSYFPGIQMQPAKTTLFRQEQAGITYRIPSLIYLKETRTFLAFAEKRSSPSDHDAKTIVFRRGSQQNGSTEWSDSQELLSARLPGHRTMNPCPVYEKNTKTLFLFFICILGHTTEHQQIRTGKNKAQLCYITSDDEGQTWSPIKDLTESVIGKTIRSDDFGVTWQVGRMLQRKSSECEMAEIIDHEGRSHLYCNARNTEGYRVEALSESAGLYFDKPHLAPELVEMCHGGCQGSVIGFPAPELGEEVTAGATSSPMPSDVQTWLLFTHPTGSKRKDLGVYLNRSPLHTHGWDRPWVVHSGPSGYSDLAYSKETDRFACLMECGEKSELEQIAFLTFPLSDVMQNIDEKERTF</sequence>
<gene>
    <name evidence="1" type="ORF">DPEC_G00239530</name>
</gene>
<keyword evidence="2" id="KW-1185">Reference proteome</keyword>
<reference evidence="1" key="1">
    <citation type="submission" date="2021-05" db="EMBL/GenBank/DDBJ databases">
        <authorList>
            <person name="Pan Q."/>
            <person name="Jouanno E."/>
            <person name="Zahm M."/>
            <person name="Klopp C."/>
            <person name="Cabau C."/>
            <person name="Louis A."/>
            <person name="Berthelot C."/>
            <person name="Parey E."/>
            <person name="Roest Crollius H."/>
            <person name="Montfort J."/>
            <person name="Robinson-Rechavi M."/>
            <person name="Bouchez O."/>
            <person name="Lampietro C."/>
            <person name="Lopez Roques C."/>
            <person name="Donnadieu C."/>
            <person name="Postlethwait J."/>
            <person name="Bobe J."/>
            <person name="Dillon D."/>
            <person name="Chandos A."/>
            <person name="von Hippel F."/>
            <person name="Guiguen Y."/>
        </authorList>
    </citation>
    <scope>NUCLEOTIDE SEQUENCE</scope>
    <source>
        <strain evidence="1">YG-Jan2019</strain>
    </source>
</reference>
<organism evidence="1 2">
    <name type="scientific">Dallia pectoralis</name>
    <name type="common">Alaska blackfish</name>
    <dbReference type="NCBI Taxonomy" id="75939"/>
    <lineage>
        <taxon>Eukaryota</taxon>
        <taxon>Metazoa</taxon>
        <taxon>Chordata</taxon>
        <taxon>Craniata</taxon>
        <taxon>Vertebrata</taxon>
        <taxon>Euteleostomi</taxon>
        <taxon>Actinopterygii</taxon>
        <taxon>Neopterygii</taxon>
        <taxon>Teleostei</taxon>
        <taxon>Protacanthopterygii</taxon>
        <taxon>Esociformes</taxon>
        <taxon>Umbridae</taxon>
        <taxon>Dallia</taxon>
    </lineage>
</organism>
<comment type="caution">
    <text evidence="1">The sequence shown here is derived from an EMBL/GenBank/DDBJ whole genome shotgun (WGS) entry which is preliminary data.</text>
</comment>
<accession>A0ACC2FZ54</accession>
<evidence type="ECO:0000313" key="1">
    <source>
        <dbReference type="EMBL" id="KAJ7996679.1"/>
    </source>
</evidence>
<dbReference type="EMBL" id="CM055747">
    <property type="protein sequence ID" value="KAJ7996679.1"/>
    <property type="molecule type" value="Genomic_DNA"/>
</dbReference>
<protein>
    <submittedName>
        <fullName evidence="1">Uncharacterized protein</fullName>
    </submittedName>
</protein>
<evidence type="ECO:0000313" key="2">
    <source>
        <dbReference type="Proteomes" id="UP001157502"/>
    </source>
</evidence>
<name>A0ACC2FZ54_DALPE</name>
<proteinExistence type="predicted"/>
<dbReference type="Proteomes" id="UP001157502">
    <property type="component" value="Chromosome 20"/>
</dbReference>